<dbReference type="Gene3D" id="3.30.420.10">
    <property type="entry name" value="Ribonuclease H-like superfamily/Ribonuclease H"/>
    <property type="match status" value="1"/>
</dbReference>
<proteinExistence type="predicted"/>
<dbReference type="SUPFAM" id="SSF53098">
    <property type="entry name" value="Ribonuclease H-like"/>
    <property type="match status" value="1"/>
</dbReference>
<reference evidence="1" key="1">
    <citation type="submission" date="2020-08" db="EMBL/GenBank/DDBJ databases">
        <title>Multicomponent nature underlies the extraordinary mechanical properties of spider dragline silk.</title>
        <authorList>
            <person name="Kono N."/>
            <person name="Nakamura H."/>
            <person name="Mori M."/>
            <person name="Yoshida Y."/>
            <person name="Ohtoshi R."/>
            <person name="Malay A.D."/>
            <person name="Moran D.A.P."/>
            <person name="Tomita M."/>
            <person name="Numata K."/>
            <person name="Arakawa K."/>
        </authorList>
    </citation>
    <scope>NUCLEOTIDE SEQUENCE</scope>
</reference>
<protein>
    <submittedName>
        <fullName evidence="1">Transposon Ty3-G Gag-Pol polyprotein</fullName>
    </submittedName>
</protein>
<sequence length="97" mass="11295">MKFEGSRMVKILFSMEKSKLHRHIKTPLGSFQPVDTRFPHVHIVIVGPLPPSRNNRYLFPSIDRITRWVEAVPINDQTASTFAQTFLQNRFPNLVHL</sequence>
<name>A0A8X6UHX7_NEPPI</name>
<dbReference type="GO" id="GO:0003676">
    <property type="term" value="F:nucleic acid binding"/>
    <property type="evidence" value="ECO:0007669"/>
    <property type="project" value="InterPro"/>
</dbReference>
<evidence type="ECO:0000313" key="1">
    <source>
        <dbReference type="EMBL" id="GFU22082.1"/>
    </source>
</evidence>
<evidence type="ECO:0000313" key="2">
    <source>
        <dbReference type="Proteomes" id="UP000887013"/>
    </source>
</evidence>
<keyword evidence="2" id="KW-1185">Reference proteome</keyword>
<dbReference type="AlphaFoldDB" id="A0A8X6UHX7"/>
<dbReference type="EMBL" id="BMAW01080942">
    <property type="protein sequence ID" value="GFU22082.1"/>
    <property type="molecule type" value="Genomic_DNA"/>
</dbReference>
<gene>
    <name evidence="1" type="primary">TY3B-G_127</name>
    <name evidence="1" type="ORF">NPIL_298921</name>
</gene>
<dbReference type="InterPro" id="IPR012337">
    <property type="entry name" value="RNaseH-like_sf"/>
</dbReference>
<dbReference type="OrthoDB" id="6783654at2759"/>
<dbReference type="Proteomes" id="UP000887013">
    <property type="component" value="Unassembled WGS sequence"/>
</dbReference>
<dbReference type="InterPro" id="IPR036397">
    <property type="entry name" value="RNaseH_sf"/>
</dbReference>
<accession>A0A8X6UHX7</accession>
<organism evidence="1 2">
    <name type="scientific">Nephila pilipes</name>
    <name type="common">Giant wood spider</name>
    <name type="synonym">Nephila maculata</name>
    <dbReference type="NCBI Taxonomy" id="299642"/>
    <lineage>
        <taxon>Eukaryota</taxon>
        <taxon>Metazoa</taxon>
        <taxon>Ecdysozoa</taxon>
        <taxon>Arthropoda</taxon>
        <taxon>Chelicerata</taxon>
        <taxon>Arachnida</taxon>
        <taxon>Araneae</taxon>
        <taxon>Araneomorphae</taxon>
        <taxon>Entelegynae</taxon>
        <taxon>Araneoidea</taxon>
        <taxon>Nephilidae</taxon>
        <taxon>Nephila</taxon>
    </lineage>
</organism>
<comment type="caution">
    <text evidence="1">The sequence shown here is derived from an EMBL/GenBank/DDBJ whole genome shotgun (WGS) entry which is preliminary data.</text>
</comment>